<gene>
    <name evidence="2" type="ORF">BKK55_06065</name>
</gene>
<keyword evidence="1" id="KW-0732">Signal</keyword>
<accession>A0A1V3JIC6</accession>
<protein>
    <submittedName>
        <fullName evidence="2">Uncharacterized protein</fullName>
    </submittedName>
</protein>
<name>A0A1V3JIC6_9PAST</name>
<keyword evidence="3" id="KW-1185">Reference proteome</keyword>
<dbReference type="EMBL" id="MLHO01000030">
    <property type="protein sequence ID" value="OOF56383.1"/>
    <property type="molecule type" value="Genomic_DNA"/>
</dbReference>
<feature type="chain" id="PRO_5012889225" evidence="1">
    <location>
        <begin position="25"/>
        <end position="89"/>
    </location>
</feature>
<dbReference type="RefSeq" id="WP_077551023.1">
    <property type="nucleotide sequence ID" value="NZ_MLHO01000030.1"/>
</dbReference>
<evidence type="ECO:0000256" key="1">
    <source>
        <dbReference type="SAM" id="SignalP"/>
    </source>
</evidence>
<comment type="caution">
    <text evidence="2">The sequence shown here is derived from an EMBL/GenBank/DDBJ whole genome shotgun (WGS) entry which is preliminary data.</text>
</comment>
<dbReference type="Proteomes" id="UP000188541">
    <property type="component" value="Unassembled WGS sequence"/>
</dbReference>
<evidence type="ECO:0000313" key="2">
    <source>
        <dbReference type="EMBL" id="OOF56383.1"/>
    </source>
</evidence>
<reference evidence="2 3" key="1">
    <citation type="submission" date="2016-10" db="EMBL/GenBank/DDBJ databases">
        <title>Rodentibacter gen. nov. and new species.</title>
        <authorList>
            <person name="Christensen H."/>
        </authorList>
    </citation>
    <scope>NUCLEOTIDE SEQUENCE [LARGE SCALE GENOMIC DNA]</scope>
    <source>
        <strain evidence="2 3">1996246016</strain>
    </source>
</reference>
<organism evidence="2 3">
    <name type="scientific">Rodentibacter genomosp. 2</name>
    <dbReference type="NCBI Taxonomy" id="1908266"/>
    <lineage>
        <taxon>Bacteria</taxon>
        <taxon>Pseudomonadati</taxon>
        <taxon>Pseudomonadota</taxon>
        <taxon>Gammaproteobacteria</taxon>
        <taxon>Pasteurellales</taxon>
        <taxon>Pasteurellaceae</taxon>
        <taxon>Rodentibacter</taxon>
    </lineage>
</organism>
<sequence length="89" mass="9881">MKLAFSKKLLATVVILGLTACSSGGGGNSNESMTKQNKIKIRLLLQMIQTQNQQIITKLQTIPIVAIQVLEIHHLTRKPVTLMKQLIFL</sequence>
<dbReference type="AlphaFoldDB" id="A0A1V3JIC6"/>
<dbReference type="PROSITE" id="PS51257">
    <property type="entry name" value="PROKAR_LIPOPROTEIN"/>
    <property type="match status" value="1"/>
</dbReference>
<proteinExistence type="predicted"/>
<feature type="signal peptide" evidence="1">
    <location>
        <begin position="1"/>
        <end position="24"/>
    </location>
</feature>
<dbReference type="STRING" id="1908266.BKK55_06065"/>
<evidence type="ECO:0000313" key="3">
    <source>
        <dbReference type="Proteomes" id="UP000188541"/>
    </source>
</evidence>